<evidence type="ECO:0000256" key="6">
    <source>
        <dbReference type="ARBA" id="ARBA00023143"/>
    </source>
</evidence>
<organism evidence="11 12">
    <name type="scientific">Domibacillus iocasae</name>
    <dbReference type="NCBI Taxonomy" id="1714016"/>
    <lineage>
        <taxon>Bacteria</taxon>
        <taxon>Bacillati</taxon>
        <taxon>Bacillota</taxon>
        <taxon>Bacilli</taxon>
        <taxon>Bacillales</taxon>
        <taxon>Bacillaceae</taxon>
        <taxon>Domibacillus</taxon>
    </lineage>
</organism>
<accession>A0A1E7DSQ2</accession>
<dbReference type="SUPFAM" id="SSF64518">
    <property type="entry name" value="Phase 1 flagellin"/>
    <property type="match status" value="1"/>
</dbReference>
<evidence type="ECO:0000259" key="8">
    <source>
        <dbReference type="Pfam" id="PF00460"/>
    </source>
</evidence>
<dbReference type="PANTHER" id="PTHR30033:SF1">
    <property type="entry name" value="FLAGELLAR HOOK-ASSOCIATED PROTEIN 1"/>
    <property type="match status" value="1"/>
</dbReference>
<feature type="domain" description="Flagellar basal body rod protein N-terminal" evidence="8">
    <location>
        <begin position="8"/>
        <end position="37"/>
    </location>
</feature>
<feature type="domain" description="Flagellar hook-associated protein FlgK helical" evidence="10">
    <location>
        <begin position="103"/>
        <end position="386"/>
    </location>
</feature>
<reference evidence="11 12" key="1">
    <citation type="submission" date="2016-06" db="EMBL/GenBank/DDBJ databases">
        <title>Domibacillus iocasae genome sequencing.</title>
        <authorList>
            <person name="Verma A."/>
            <person name="Pal Y."/>
            <person name="Ojha A.K."/>
            <person name="Krishnamurthi S."/>
        </authorList>
    </citation>
    <scope>NUCLEOTIDE SEQUENCE [LARGE SCALE GENOMIC DNA]</scope>
    <source>
        <strain evidence="11 12">DSM 29979</strain>
    </source>
</reference>
<dbReference type="GO" id="GO:0044780">
    <property type="term" value="P:bacterial-type flagellum assembly"/>
    <property type="evidence" value="ECO:0007669"/>
    <property type="project" value="InterPro"/>
</dbReference>
<evidence type="ECO:0000313" key="12">
    <source>
        <dbReference type="Proteomes" id="UP000095658"/>
    </source>
</evidence>
<dbReference type="Pfam" id="PF22638">
    <property type="entry name" value="FlgK_D1"/>
    <property type="match status" value="1"/>
</dbReference>
<keyword evidence="12" id="KW-1185">Reference proteome</keyword>
<dbReference type="AlphaFoldDB" id="A0A1E7DSQ2"/>
<evidence type="ECO:0000313" key="11">
    <source>
        <dbReference type="EMBL" id="OES46049.1"/>
    </source>
</evidence>
<sequence>MRSTFMGLETAKRGMFTQQSALYTTGHNISNANTPGYSRQRVNFQTTTPYPAVGLNRPNIPGQMGTGVEAGSVQRIRDSFIDVQYRNENNKLGYWSARADAFTKVEDIVNEPSTEGLAATMSELWESLQVLSTSAENDGARSVVIERLQSVTDTFNYMADSLNAIKKDFGDQTGVTIEAANGILKQLFDVNQQIAEIEPNGYLPNDLYDRRDLLVDELSQYMNISIEIEKMSVGGNSLDIAEGVYRISLMNDDGSGIMLMDQNNYKQISFSSTDAEEFDVPADSVSALYFHEYEYDKEYQLTGAPVETVDFANGTDVVFARGEIRGLIESYGYKHDPADATEDVKGIYSDVLDKLDKLAFSLGTMFNDIFKLGYDMTGAQATEDVFELPIDYKNAASEIKFNEAITPEKIAASTTGSVGNAQNALNLANIGSMLLSDTAVELLGGGTYDANGNSEIKSGTLNSFYESVIGTLGVDSKQAKRMEENVTVLKDSVVTNRNSISSVSLDEEMTNLIQFQHAYNGAARMITVVDEMLDKIINGMGVGGR</sequence>
<keyword evidence="11" id="KW-0969">Cilium</keyword>
<keyword evidence="5 7" id="KW-0964">Secreted</keyword>
<dbReference type="InterPro" id="IPR001444">
    <property type="entry name" value="Flag_bb_rod_N"/>
</dbReference>
<dbReference type="NCBIfam" id="TIGR02492">
    <property type="entry name" value="flgK_ends"/>
    <property type="match status" value="1"/>
</dbReference>
<evidence type="ECO:0000256" key="3">
    <source>
        <dbReference type="ARBA" id="ARBA00009677"/>
    </source>
</evidence>
<gene>
    <name evidence="7" type="primary">flgK</name>
    <name evidence="11" type="ORF">BA724_15785</name>
</gene>
<feature type="domain" description="Flagellar basal-body/hook protein C-terminal" evidence="9">
    <location>
        <begin position="500"/>
        <end position="538"/>
    </location>
</feature>
<dbReference type="PANTHER" id="PTHR30033">
    <property type="entry name" value="FLAGELLAR HOOK-ASSOCIATED PROTEIN 1"/>
    <property type="match status" value="1"/>
</dbReference>
<dbReference type="GO" id="GO:0005198">
    <property type="term" value="F:structural molecule activity"/>
    <property type="evidence" value="ECO:0007669"/>
    <property type="project" value="UniProtKB-UniRule"/>
</dbReference>
<dbReference type="OrthoDB" id="9802553at2"/>
<dbReference type="InterPro" id="IPR002371">
    <property type="entry name" value="FlgK"/>
</dbReference>
<dbReference type="PRINTS" id="PR01005">
    <property type="entry name" value="FLGHOOKAP1"/>
</dbReference>
<dbReference type="Proteomes" id="UP000095658">
    <property type="component" value="Unassembled WGS sequence"/>
</dbReference>
<evidence type="ECO:0000256" key="7">
    <source>
        <dbReference type="RuleBase" id="RU362065"/>
    </source>
</evidence>
<dbReference type="RefSeq" id="WP_069937207.1">
    <property type="nucleotide sequence ID" value="NZ_MAMP01000006.1"/>
</dbReference>
<evidence type="ECO:0000256" key="2">
    <source>
        <dbReference type="ARBA" id="ARBA00004613"/>
    </source>
</evidence>
<evidence type="ECO:0000256" key="1">
    <source>
        <dbReference type="ARBA" id="ARBA00004365"/>
    </source>
</evidence>
<dbReference type="InterPro" id="IPR053927">
    <property type="entry name" value="FlgK_helical"/>
</dbReference>
<comment type="similarity">
    <text evidence="3 7">Belongs to the flagella basal body rod proteins family.</text>
</comment>
<evidence type="ECO:0000259" key="10">
    <source>
        <dbReference type="Pfam" id="PF22638"/>
    </source>
</evidence>
<dbReference type="STRING" id="1714016.BA724_15785"/>
<keyword evidence="11" id="KW-0282">Flagellum</keyword>
<evidence type="ECO:0000259" key="9">
    <source>
        <dbReference type="Pfam" id="PF06429"/>
    </source>
</evidence>
<evidence type="ECO:0000256" key="4">
    <source>
        <dbReference type="ARBA" id="ARBA00016244"/>
    </source>
</evidence>
<proteinExistence type="inferred from homology"/>
<keyword evidence="6 7" id="KW-0975">Bacterial flagellum</keyword>
<comment type="caution">
    <text evidence="11">The sequence shown here is derived from an EMBL/GenBank/DDBJ whole genome shotgun (WGS) entry which is preliminary data.</text>
</comment>
<dbReference type="InterPro" id="IPR010930">
    <property type="entry name" value="Flg_bb/hook_C_dom"/>
</dbReference>
<dbReference type="Pfam" id="PF06429">
    <property type="entry name" value="Flg_bbr_C"/>
    <property type="match status" value="1"/>
</dbReference>
<dbReference type="EMBL" id="MAMP01000006">
    <property type="protein sequence ID" value="OES46049.1"/>
    <property type="molecule type" value="Genomic_DNA"/>
</dbReference>
<dbReference type="GO" id="GO:0005576">
    <property type="term" value="C:extracellular region"/>
    <property type="evidence" value="ECO:0007669"/>
    <property type="project" value="UniProtKB-SubCell"/>
</dbReference>
<dbReference type="GO" id="GO:0009424">
    <property type="term" value="C:bacterial-type flagellum hook"/>
    <property type="evidence" value="ECO:0007669"/>
    <property type="project" value="UniProtKB-UniRule"/>
</dbReference>
<comment type="subcellular location">
    <subcellularLocation>
        <location evidence="1 7">Bacterial flagellum</location>
    </subcellularLocation>
    <subcellularLocation>
        <location evidence="2 7">Secreted</location>
    </subcellularLocation>
</comment>
<protein>
    <recommendedName>
        <fullName evidence="4 7">Flagellar hook-associated protein 1</fullName>
        <shortName evidence="7">HAP1</shortName>
    </recommendedName>
</protein>
<name>A0A1E7DSQ2_9BACI</name>
<keyword evidence="11" id="KW-0966">Cell projection</keyword>
<evidence type="ECO:0000256" key="5">
    <source>
        <dbReference type="ARBA" id="ARBA00022525"/>
    </source>
</evidence>
<dbReference type="Pfam" id="PF00460">
    <property type="entry name" value="Flg_bb_rod"/>
    <property type="match status" value="1"/>
</dbReference>